<evidence type="ECO:0000313" key="10">
    <source>
        <dbReference type="Ensembl" id="ENSCINP00000010169.3"/>
    </source>
</evidence>
<feature type="region of interest" description="Disordered" evidence="9">
    <location>
        <begin position="605"/>
        <end position="689"/>
    </location>
</feature>
<dbReference type="UniPathway" id="UPA00164"/>
<protein>
    <recommendedName>
        <fullName evidence="8">Glycogen [starch] synthase</fullName>
        <ecNumber evidence="8">2.4.1.11</ecNumber>
    </recommendedName>
</protein>
<dbReference type="Pfam" id="PF05693">
    <property type="entry name" value="Glycogen_syn"/>
    <property type="match status" value="1"/>
</dbReference>
<evidence type="ECO:0000256" key="3">
    <source>
        <dbReference type="ARBA" id="ARBA00022676"/>
    </source>
</evidence>
<dbReference type="Proteomes" id="UP000008144">
    <property type="component" value="Chromosome 11"/>
</dbReference>
<dbReference type="FunFam" id="3.40.50.2000:FF:000014">
    <property type="entry name" value="Glycogen [starch] synthase"/>
    <property type="match status" value="1"/>
</dbReference>
<dbReference type="FunCoup" id="F7APZ8">
    <property type="interactions" value="15"/>
</dbReference>
<name>F7APZ8_CIOIN</name>
<dbReference type="OMA" id="RDVRNHI"/>
<dbReference type="Gene3D" id="3.40.50.2000">
    <property type="entry name" value="Glycogen Phosphorylase B"/>
    <property type="match status" value="2"/>
</dbReference>
<dbReference type="EMBL" id="EAAA01000719">
    <property type="status" value="NOT_ANNOTATED_CDS"/>
    <property type="molecule type" value="Genomic_DNA"/>
</dbReference>
<feature type="compositionally biased region" description="Polar residues" evidence="9">
    <location>
        <begin position="654"/>
        <end position="689"/>
    </location>
</feature>
<dbReference type="GeneTree" id="ENSGT00390000018612"/>
<evidence type="ECO:0000256" key="6">
    <source>
        <dbReference type="ARBA" id="ARBA00043883"/>
    </source>
</evidence>
<reference evidence="10" key="3">
    <citation type="submission" date="2025-08" db="UniProtKB">
        <authorList>
            <consortium name="Ensembl"/>
        </authorList>
    </citation>
    <scope>IDENTIFICATION</scope>
</reference>
<dbReference type="GeneID" id="100183713"/>
<evidence type="ECO:0000256" key="5">
    <source>
        <dbReference type="ARBA" id="ARBA00023056"/>
    </source>
</evidence>
<dbReference type="HOGENOM" id="CLU_015910_1_0_1"/>
<reference evidence="11" key="1">
    <citation type="journal article" date="2002" name="Science">
        <title>The draft genome of Ciona intestinalis: insights into chordate and vertebrate origins.</title>
        <authorList>
            <person name="Dehal P."/>
            <person name="Satou Y."/>
            <person name="Campbell R.K."/>
            <person name="Chapman J."/>
            <person name="Degnan B."/>
            <person name="De Tomaso A."/>
            <person name="Davidson B."/>
            <person name="Di Gregorio A."/>
            <person name="Gelpke M."/>
            <person name="Goodstein D.M."/>
            <person name="Harafuji N."/>
            <person name="Hastings K.E."/>
            <person name="Ho I."/>
            <person name="Hotta K."/>
            <person name="Huang W."/>
            <person name="Kawashima T."/>
            <person name="Lemaire P."/>
            <person name="Martinez D."/>
            <person name="Meinertzhagen I.A."/>
            <person name="Necula S."/>
            <person name="Nonaka M."/>
            <person name="Putnam N."/>
            <person name="Rash S."/>
            <person name="Saiga H."/>
            <person name="Satake M."/>
            <person name="Terry A."/>
            <person name="Yamada L."/>
            <person name="Wang H.G."/>
            <person name="Awazu S."/>
            <person name="Azumi K."/>
            <person name="Boore J."/>
            <person name="Branno M."/>
            <person name="Chin-Bow S."/>
            <person name="DeSantis R."/>
            <person name="Doyle S."/>
            <person name="Francino P."/>
            <person name="Keys D.N."/>
            <person name="Haga S."/>
            <person name="Hayashi H."/>
            <person name="Hino K."/>
            <person name="Imai K.S."/>
            <person name="Inaba K."/>
            <person name="Kano S."/>
            <person name="Kobayashi K."/>
            <person name="Kobayashi M."/>
            <person name="Lee B.I."/>
            <person name="Makabe K.W."/>
            <person name="Manohar C."/>
            <person name="Matassi G."/>
            <person name="Medina M."/>
            <person name="Mochizuki Y."/>
            <person name="Mount S."/>
            <person name="Morishita T."/>
            <person name="Miura S."/>
            <person name="Nakayama A."/>
            <person name="Nishizaka S."/>
            <person name="Nomoto H."/>
            <person name="Ohta F."/>
            <person name="Oishi K."/>
            <person name="Rigoutsos I."/>
            <person name="Sano M."/>
            <person name="Sasaki A."/>
            <person name="Sasakura Y."/>
            <person name="Shoguchi E."/>
            <person name="Shin-i T."/>
            <person name="Spagnuolo A."/>
            <person name="Stainier D."/>
            <person name="Suzuki M.M."/>
            <person name="Tassy O."/>
            <person name="Takatori N."/>
            <person name="Tokuoka M."/>
            <person name="Yagi K."/>
            <person name="Yoshizaki F."/>
            <person name="Wada S."/>
            <person name="Zhang C."/>
            <person name="Hyatt P.D."/>
            <person name="Larimer F."/>
            <person name="Detter C."/>
            <person name="Doggett N."/>
            <person name="Glavina T."/>
            <person name="Hawkins T."/>
            <person name="Richardson P."/>
            <person name="Lucas S."/>
            <person name="Kohara Y."/>
            <person name="Levine M."/>
            <person name="Satoh N."/>
            <person name="Rokhsar D.S."/>
        </authorList>
    </citation>
    <scope>NUCLEOTIDE SEQUENCE [LARGE SCALE GENOMIC DNA]</scope>
</reference>
<dbReference type="PANTHER" id="PTHR10176">
    <property type="entry name" value="GLYCOGEN SYNTHASE"/>
    <property type="match status" value="1"/>
</dbReference>
<dbReference type="EMBL" id="EAAA01000720">
    <property type="status" value="NOT_ANNOTATED_CDS"/>
    <property type="molecule type" value="Genomic_DNA"/>
</dbReference>
<evidence type="ECO:0000313" key="11">
    <source>
        <dbReference type="Proteomes" id="UP000008144"/>
    </source>
</evidence>
<evidence type="ECO:0000256" key="9">
    <source>
        <dbReference type="SAM" id="MobiDB-lite"/>
    </source>
</evidence>
<keyword evidence="4 8" id="KW-0808">Transferase</keyword>
<accession>A0A1W2WB39</accession>
<dbReference type="InParanoid" id="F7APZ8"/>
<keyword evidence="11" id="KW-1185">Reference proteome</keyword>
<comment type="function">
    <text evidence="8">Transfers the glycosyl residue from UDP-Glc to the non-reducing end of alpha-1,4-glucan.</text>
</comment>
<comment type="function">
    <text evidence="6">Glycogen synthase participates in the glycogen biosynthetic process along with glycogenin and glycogen branching enzyme. Extends the primer composed of a few glucose units formed by glycogenin by adding new glucose units to it. In this context, glycogen synthase transfers the glycosyl residue from UDP-Glc to the non-reducing end of alpha-1,4-glucan.</text>
</comment>
<reference evidence="10" key="4">
    <citation type="submission" date="2025-09" db="UniProtKB">
        <authorList>
            <consortium name="Ensembl"/>
        </authorList>
    </citation>
    <scope>IDENTIFICATION</scope>
</reference>
<reference evidence="10" key="2">
    <citation type="journal article" date="2008" name="Genome Biol.">
        <title>Improved genome assembly and evidence-based global gene model set for the chordate Ciona intestinalis: new insight into intron and operon populations.</title>
        <authorList>
            <person name="Satou Y."/>
            <person name="Mineta K."/>
            <person name="Ogasawara M."/>
            <person name="Sasakura Y."/>
            <person name="Shoguchi E."/>
            <person name="Ueno K."/>
            <person name="Yamada L."/>
            <person name="Matsumoto J."/>
            <person name="Wasserscheid J."/>
            <person name="Dewar K."/>
            <person name="Wiley G.B."/>
            <person name="Macmil S.L."/>
            <person name="Roe B.A."/>
            <person name="Zeller R.W."/>
            <person name="Hastings K.E."/>
            <person name="Lemaire P."/>
            <person name="Lindquist E."/>
            <person name="Endo T."/>
            <person name="Hotta K."/>
            <person name="Inaba K."/>
        </authorList>
    </citation>
    <scope>NUCLEOTIDE SEQUENCE [LARGE SCALE GENOMIC DNA]</scope>
    <source>
        <strain evidence="10">wild type</strain>
    </source>
</reference>
<evidence type="ECO:0000256" key="2">
    <source>
        <dbReference type="ARBA" id="ARBA00010686"/>
    </source>
</evidence>
<dbReference type="GO" id="GO:0004373">
    <property type="term" value="F:alpha-1,4-glucan glucosyltransferase (UDP-glucose donor) activity"/>
    <property type="evidence" value="ECO:0000318"/>
    <property type="project" value="GO_Central"/>
</dbReference>
<keyword evidence="3 8" id="KW-0328">Glycosyltransferase</keyword>
<dbReference type="EC" id="2.4.1.11" evidence="8"/>
<evidence type="ECO:0000256" key="8">
    <source>
        <dbReference type="RuleBase" id="RU363104"/>
    </source>
</evidence>
<keyword evidence="5 8" id="KW-0320">Glycogen biosynthesis</keyword>
<dbReference type="STRING" id="7719.ENSCINP00000010169"/>
<accession>F7APZ8</accession>
<proteinExistence type="inferred from homology"/>
<evidence type="ECO:0000256" key="4">
    <source>
        <dbReference type="ARBA" id="ARBA00022679"/>
    </source>
</evidence>
<gene>
    <name evidence="10" type="primary">LOC100183713</name>
</gene>
<dbReference type="GO" id="GO:0005978">
    <property type="term" value="P:glycogen biosynthetic process"/>
    <property type="evidence" value="ECO:0000318"/>
    <property type="project" value="GO_Central"/>
</dbReference>
<dbReference type="RefSeq" id="XP_002125081.1">
    <property type="nucleotide sequence ID" value="XM_002125045.5"/>
</dbReference>
<dbReference type="PANTHER" id="PTHR10176:SF3">
    <property type="entry name" value="GLYCOGEN [STARCH] SYNTHASE"/>
    <property type="match status" value="1"/>
</dbReference>
<sequence>MAEEAPALFTFEVALEVANKVGGIYTVLRSKAESTVEELGEDYCMIGICNERFVAMEVEKMEPSLPQMKRAVDLMREKHIGVVTGRWLIEGYPKVVLFNLDTAWDMYNTWSWEMFDKTGVGIPEHDTEAKRCVLFGFLTAWFLGEFRAQCGKKSVIVAQFHEWLSGIGLLMCRMRQIDISTIFTTHATLLGRYLCAANVDFYNNLSNFQVDIEAGNRQIYHRYCMERAAAHSAHVFATVSDITSLEAEHLLKRKPDLILPNGLSIKNAQCMHEFQNLHAIAKEKIHHFVRGHFYGHFDLNLDKTLYMFIAGRYEYSNKGADLYIEAMSRLNHRLKMINSDVTVIAFLIFPASTNNFNVESLKGQAVVKQLKETVDVIKDDIGNKLFDLCLRGKLPNEEQLLDRDHVIKLKRCMYANQCSTLPPIVTHNMTDDANDPILKQIRECKLFNARSDRVKLIFHPEFLSQTSPLLSMDYDEFVRGCHLGVFPSYYEPWGYTPAECAIKGIPSVTSNLSGFGCFMQSHLSDPEAYGIYIVDRRFKNVDETCNQLTDYLYHFCRMTRRERIIQRNRTERISEYLDWSRLGMYYTNARRLAIDRTHPEFLEQTRSFSPTGSVRLPRPYSAPSSPFGSRIASPYQSDEEDNKVFDDDDGDSGLHTSNLISTDTESVLSTATTPNGTGNDVISSTASDL</sequence>
<dbReference type="SUPFAM" id="SSF53756">
    <property type="entry name" value="UDP-Glycosyltransferase/glycogen phosphorylase"/>
    <property type="match status" value="2"/>
</dbReference>
<feature type="compositionally biased region" description="Acidic residues" evidence="9">
    <location>
        <begin position="637"/>
        <end position="651"/>
    </location>
</feature>
<dbReference type="InterPro" id="IPR008631">
    <property type="entry name" value="Glycogen_synth"/>
</dbReference>
<dbReference type="KEGG" id="cin:100183713"/>
<dbReference type="Ensembl" id="ENSCINT00000010169.3">
    <property type="protein sequence ID" value="ENSCINP00000010169.3"/>
    <property type="gene ID" value="ENSCING00000004933.3"/>
</dbReference>
<dbReference type="OrthoDB" id="6335297at2759"/>
<comment type="pathway">
    <text evidence="1 8">Glycan biosynthesis; glycogen biosynthesis.</text>
</comment>
<comment type="catalytic activity">
    <reaction evidence="7">
        <text>[(1-&gt;4)-alpha-D-glucosyl](n) + UDP-alpha-D-glucose = [(1-&gt;4)-alpha-D-glucosyl](n+1) + UDP + H(+)</text>
        <dbReference type="Rhea" id="RHEA:18549"/>
        <dbReference type="Rhea" id="RHEA-COMP:9584"/>
        <dbReference type="Rhea" id="RHEA-COMP:9587"/>
        <dbReference type="ChEBI" id="CHEBI:15378"/>
        <dbReference type="ChEBI" id="CHEBI:15444"/>
        <dbReference type="ChEBI" id="CHEBI:58223"/>
        <dbReference type="ChEBI" id="CHEBI:58885"/>
        <dbReference type="EC" id="2.4.1.11"/>
    </reaction>
    <physiologicalReaction direction="left-to-right" evidence="7">
        <dbReference type="Rhea" id="RHEA:18550"/>
    </physiologicalReaction>
</comment>
<evidence type="ECO:0000256" key="1">
    <source>
        <dbReference type="ARBA" id="ARBA00004964"/>
    </source>
</evidence>
<dbReference type="AlphaFoldDB" id="F7APZ8"/>
<organism evidence="10 11">
    <name type="scientific">Ciona intestinalis</name>
    <name type="common">Transparent sea squirt</name>
    <name type="synonym">Ascidia intestinalis</name>
    <dbReference type="NCBI Taxonomy" id="7719"/>
    <lineage>
        <taxon>Eukaryota</taxon>
        <taxon>Metazoa</taxon>
        <taxon>Chordata</taxon>
        <taxon>Tunicata</taxon>
        <taxon>Ascidiacea</taxon>
        <taxon>Phlebobranchia</taxon>
        <taxon>Cionidae</taxon>
        <taxon>Ciona</taxon>
    </lineage>
</organism>
<evidence type="ECO:0000256" key="7">
    <source>
        <dbReference type="ARBA" id="ARBA00047345"/>
    </source>
</evidence>
<comment type="similarity">
    <text evidence="2 8">Belongs to the glycosyltransferase 3 family.</text>
</comment>
<dbReference type="GO" id="GO:0005737">
    <property type="term" value="C:cytoplasm"/>
    <property type="evidence" value="ECO:0000318"/>
    <property type="project" value="GO_Central"/>
</dbReference>